<protein>
    <submittedName>
        <fullName evidence="2">Uncharacterized protein</fullName>
    </submittedName>
</protein>
<reference evidence="2 3" key="1">
    <citation type="submission" date="2018-08" db="EMBL/GenBank/DDBJ databases">
        <title>Diversity &amp; Physiological Properties of Lignin-Decomposing Actinobacteria from Soil.</title>
        <authorList>
            <person name="Roh S.G."/>
            <person name="Kim S.B."/>
        </authorList>
    </citation>
    <scope>NUCLEOTIDE SEQUENCE [LARGE SCALE GENOMIC DNA]</scope>
    <source>
        <strain evidence="2 3">MMS17-GH009</strain>
    </source>
</reference>
<dbReference type="AlphaFoldDB" id="A0A372ZHZ0"/>
<comment type="caution">
    <text evidence="2">The sequence shown here is derived from an EMBL/GenBank/DDBJ whole genome shotgun (WGS) entry which is preliminary data.</text>
</comment>
<feature type="region of interest" description="Disordered" evidence="1">
    <location>
        <begin position="97"/>
        <end position="130"/>
    </location>
</feature>
<dbReference type="PROSITE" id="PS50818">
    <property type="entry name" value="INTEIN_C_TER"/>
    <property type="match status" value="1"/>
</dbReference>
<dbReference type="Proteomes" id="UP000263377">
    <property type="component" value="Unassembled WGS sequence"/>
</dbReference>
<organism evidence="2 3">
    <name type="scientific">Kitasatospora xanthocidica</name>
    <dbReference type="NCBI Taxonomy" id="83382"/>
    <lineage>
        <taxon>Bacteria</taxon>
        <taxon>Bacillati</taxon>
        <taxon>Actinomycetota</taxon>
        <taxon>Actinomycetes</taxon>
        <taxon>Kitasatosporales</taxon>
        <taxon>Streptomycetaceae</taxon>
        <taxon>Kitasatospora</taxon>
    </lineage>
</organism>
<name>A0A372ZHZ0_9ACTN</name>
<dbReference type="Gene3D" id="2.170.16.10">
    <property type="entry name" value="Hedgehog/Intein (Hint) domain"/>
    <property type="match status" value="1"/>
</dbReference>
<keyword evidence="3" id="KW-1185">Reference proteome</keyword>
<accession>A0A372ZHZ0</accession>
<dbReference type="EMBL" id="QVIG01000003">
    <property type="protein sequence ID" value="RGD55446.1"/>
    <property type="molecule type" value="Genomic_DNA"/>
</dbReference>
<evidence type="ECO:0000256" key="1">
    <source>
        <dbReference type="SAM" id="MobiDB-lite"/>
    </source>
</evidence>
<dbReference type="Pfam" id="PF07591">
    <property type="entry name" value="PT-HINT"/>
    <property type="match status" value="1"/>
</dbReference>
<dbReference type="SUPFAM" id="SSF51294">
    <property type="entry name" value="Hedgehog/intein (Hint) domain"/>
    <property type="match status" value="1"/>
</dbReference>
<proteinExistence type="predicted"/>
<dbReference type="NCBIfam" id="TIGR01443">
    <property type="entry name" value="intein_Cterm"/>
    <property type="match status" value="1"/>
</dbReference>
<evidence type="ECO:0000313" key="3">
    <source>
        <dbReference type="Proteomes" id="UP000263377"/>
    </source>
</evidence>
<sequence length="195" mass="21053">MRRRMPWSGLPSTATAHHPFWNAVAQRWEDARDLKAGEQLRKPDGSPAVLTGVVRRAAEGRTYDLTVANLHTYYVLAGVTPVLVHNNTPAPYDPCGGGTTPQGGHSWGTENPPWTGGTPDSVYTRTGKDGTPVQNTIYDKNGNAVGHFDFKNHNFGGPRGHVIDPPGSPGAGHGSNAEHIDPKKLPSGWNLRPRK</sequence>
<dbReference type="InterPro" id="IPR036844">
    <property type="entry name" value="Hint_dom_sf"/>
</dbReference>
<gene>
    <name evidence="2" type="ORF">DR950_39425</name>
</gene>
<evidence type="ECO:0000313" key="2">
    <source>
        <dbReference type="EMBL" id="RGD55446.1"/>
    </source>
</evidence>
<feature type="region of interest" description="Disordered" evidence="1">
    <location>
        <begin position="151"/>
        <end position="195"/>
    </location>
</feature>
<dbReference type="InterPro" id="IPR030934">
    <property type="entry name" value="Intein_C"/>
</dbReference>